<reference evidence="2 3" key="1">
    <citation type="journal article" date="2013" name="BMC Genomics">
        <title>Reconstruction of the lipid metabolism for the microalga Monoraphidium neglectum from its genome sequence reveals characteristics suitable for biofuel production.</title>
        <authorList>
            <person name="Bogen C."/>
            <person name="Al-Dilaimi A."/>
            <person name="Albersmeier A."/>
            <person name="Wichmann J."/>
            <person name="Grundmann M."/>
            <person name="Rupp O."/>
            <person name="Lauersen K.J."/>
            <person name="Blifernez-Klassen O."/>
            <person name="Kalinowski J."/>
            <person name="Goesmann A."/>
            <person name="Mussgnug J.H."/>
            <person name="Kruse O."/>
        </authorList>
    </citation>
    <scope>NUCLEOTIDE SEQUENCE [LARGE SCALE GENOMIC DNA]</scope>
    <source>
        <strain evidence="2 3">SAG 48.87</strain>
    </source>
</reference>
<dbReference type="SUPFAM" id="SSF53474">
    <property type="entry name" value="alpha/beta-Hydrolases"/>
    <property type="match status" value="1"/>
</dbReference>
<gene>
    <name evidence="2" type="ORF">MNEG_16270</name>
</gene>
<evidence type="ECO:0000313" key="2">
    <source>
        <dbReference type="EMBL" id="KIY91694.1"/>
    </source>
</evidence>
<dbReference type="PANTHER" id="PTHR37471:SF1">
    <property type="entry name" value="AB HYDROLASE-1 DOMAIN-CONTAINING PROTEIN"/>
    <property type="match status" value="1"/>
</dbReference>
<dbReference type="GeneID" id="25734013"/>
<dbReference type="KEGG" id="mng:MNEG_16270"/>
<keyword evidence="3" id="KW-1185">Reference proteome</keyword>
<dbReference type="STRING" id="145388.A0A0D2LI52"/>
<dbReference type="Gene3D" id="3.40.50.1820">
    <property type="entry name" value="alpha/beta hydrolase"/>
    <property type="match status" value="1"/>
</dbReference>
<dbReference type="InterPro" id="IPR029058">
    <property type="entry name" value="AB_hydrolase_fold"/>
</dbReference>
<dbReference type="InterPro" id="IPR000073">
    <property type="entry name" value="AB_hydrolase_1"/>
</dbReference>
<evidence type="ECO:0000259" key="1">
    <source>
        <dbReference type="Pfam" id="PF00561"/>
    </source>
</evidence>
<proteinExistence type="predicted"/>
<dbReference type="Proteomes" id="UP000054498">
    <property type="component" value="Unassembled WGS sequence"/>
</dbReference>
<sequence length="336" mass="37389">MSHLWEPLRAEYRPLLFYIGMEIVAICTRQIMASYGFRRHELGCLTYYTYKVKPVVSLGPAAALALAQQQRAAAAAAKRGSSGKAGGGGADWTPFAVQDLNNPLNAAVPLSKDMPIVFCHGVGGLSLYLEMIKYILDLGHPVICLEYKHVSLRLTQRIPTIDDVITDVVAILDKFDIGRACVVGHSYGTFVGSRLVQQHRDRVHTLCLIDPVCFGMFMPHLLHNFIYRRPRLNVWQPDVLLRDLMLYFASRDLHLSATFARRFYWSDMNLWPEDMPPGSVVLLSGNDDLVHADEVRLMLEQSGSHIKAPRCGDRGQGPTAVCEKQGGCTDCGTGRC</sequence>
<dbReference type="RefSeq" id="XP_013890714.1">
    <property type="nucleotide sequence ID" value="XM_014035260.1"/>
</dbReference>
<dbReference type="OrthoDB" id="2017000at2759"/>
<dbReference type="PANTHER" id="PTHR37471">
    <property type="entry name" value="UNNAMED PRODUCT"/>
    <property type="match status" value="1"/>
</dbReference>
<organism evidence="2 3">
    <name type="scientific">Monoraphidium neglectum</name>
    <dbReference type="NCBI Taxonomy" id="145388"/>
    <lineage>
        <taxon>Eukaryota</taxon>
        <taxon>Viridiplantae</taxon>
        <taxon>Chlorophyta</taxon>
        <taxon>core chlorophytes</taxon>
        <taxon>Chlorophyceae</taxon>
        <taxon>CS clade</taxon>
        <taxon>Sphaeropleales</taxon>
        <taxon>Selenastraceae</taxon>
        <taxon>Monoraphidium</taxon>
    </lineage>
</organism>
<dbReference type="EMBL" id="KK106393">
    <property type="protein sequence ID" value="KIY91694.1"/>
    <property type="molecule type" value="Genomic_DNA"/>
</dbReference>
<dbReference type="AlphaFoldDB" id="A0A0D2LI52"/>
<feature type="domain" description="AB hydrolase-1" evidence="1">
    <location>
        <begin position="115"/>
        <end position="221"/>
    </location>
</feature>
<evidence type="ECO:0000313" key="3">
    <source>
        <dbReference type="Proteomes" id="UP000054498"/>
    </source>
</evidence>
<dbReference type="Pfam" id="PF00561">
    <property type="entry name" value="Abhydrolase_1"/>
    <property type="match status" value="1"/>
</dbReference>
<protein>
    <recommendedName>
        <fullName evidence="1">AB hydrolase-1 domain-containing protein</fullName>
    </recommendedName>
</protein>
<accession>A0A0D2LI52</accession>
<name>A0A0D2LI52_9CHLO</name>